<feature type="transmembrane region" description="Helical" evidence="7">
    <location>
        <begin position="376"/>
        <end position="400"/>
    </location>
</feature>
<accession>A0A420WSJ1</accession>
<dbReference type="InterPro" id="IPR036259">
    <property type="entry name" value="MFS_trans_sf"/>
</dbReference>
<dbReference type="Proteomes" id="UP000281975">
    <property type="component" value="Unassembled WGS sequence"/>
</dbReference>
<sequence>MRSSPHRHAGCHDSSGTRSRETGILAAAILGSSMAFIDATVVNVMLPELQASLAASVAQIQWVVEAYTLFLAALLLLGGALGDRYGRRRILTLGITLFTLASLACALAPDADSLITLRALQGVGAALLIPGSLAIISVCFPHERRGRAIGLWSGFSAVASGMGLVLGGLLIDLISWRAVFALNLPVAAVTLGLLYRFVPESARPAPHPPLDITGALLSVIALGGLILGLIAASGSGFLDPGVLLPGAIGLLAMAFFIRHERRCPSPMLAPHLFGSRTFRTVSLLTFLFYAALGTFFFLLPMTLVQIHGFSATAAGAATLPIIILMSLLSGRAGRLIDRYGARRPLTIGPLIVAAGLGGLLLAGTEASYWHTFLPSIALMGAGMVTTVAPLTATVMASVADSDAGTASGINNAIARTAGLMGIALFGPVLYLVFRHALLERLAPLALPDSIRNALVTRLDRLAALPLPEHLSAEQALRLRQLIEHSFVLGFDSVIIACMALMMAASATAAIGLRPTTPDER</sequence>
<dbReference type="CDD" id="cd17321">
    <property type="entry name" value="MFS_MMR_MDR_like"/>
    <property type="match status" value="1"/>
</dbReference>
<dbReference type="GO" id="GO:0005886">
    <property type="term" value="C:plasma membrane"/>
    <property type="evidence" value="ECO:0007669"/>
    <property type="project" value="UniProtKB-SubCell"/>
</dbReference>
<feature type="transmembrane region" description="Helical" evidence="7">
    <location>
        <begin position="412"/>
        <end position="433"/>
    </location>
</feature>
<dbReference type="OrthoDB" id="9812221at2"/>
<dbReference type="Gene3D" id="1.20.1250.20">
    <property type="entry name" value="MFS general substrate transporter like domains"/>
    <property type="match status" value="1"/>
</dbReference>
<feature type="domain" description="Major facilitator superfamily (MFS) profile" evidence="8">
    <location>
        <begin position="24"/>
        <end position="460"/>
    </location>
</feature>
<feature type="transmembrane region" description="Helical" evidence="7">
    <location>
        <begin position="24"/>
        <end position="46"/>
    </location>
</feature>
<keyword evidence="5 7" id="KW-1133">Transmembrane helix</keyword>
<organism evidence="9 10">
    <name type="scientific">Kushneria sinocarnis</name>
    <dbReference type="NCBI Taxonomy" id="595502"/>
    <lineage>
        <taxon>Bacteria</taxon>
        <taxon>Pseudomonadati</taxon>
        <taxon>Pseudomonadota</taxon>
        <taxon>Gammaproteobacteria</taxon>
        <taxon>Oceanospirillales</taxon>
        <taxon>Halomonadaceae</taxon>
        <taxon>Kushneria</taxon>
    </lineage>
</organism>
<feature type="transmembrane region" description="Helical" evidence="7">
    <location>
        <begin position="58"/>
        <end position="78"/>
    </location>
</feature>
<feature type="transmembrane region" description="Helical" evidence="7">
    <location>
        <begin position="177"/>
        <end position="198"/>
    </location>
</feature>
<feature type="transmembrane region" description="Helical" evidence="7">
    <location>
        <begin position="278"/>
        <end position="299"/>
    </location>
</feature>
<feature type="transmembrane region" description="Helical" evidence="7">
    <location>
        <begin position="148"/>
        <end position="171"/>
    </location>
</feature>
<evidence type="ECO:0000256" key="7">
    <source>
        <dbReference type="SAM" id="Phobius"/>
    </source>
</evidence>
<dbReference type="InterPro" id="IPR020846">
    <property type="entry name" value="MFS_dom"/>
</dbReference>
<dbReference type="PANTHER" id="PTHR42718">
    <property type="entry name" value="MAJOR FACILITATOR SUPERFAMILY MULTIDRUG TRANSPORTER MFSC"/>
    <property type="match status" value="1"/>
</dbReference>
<feature type="transmembrane region" description="Helical" evidence="7">
    <location>
        <begin position="210"/>
        <end position="231"/>
    </location>
</feature>
<evidence type="ECO:0000256" key="6">
    <source>
        <dbReference type="ARBA" id="ARBA00023136"/>
    </source>
</evidence>
<dbReference type="SUPFAM" id="SSF103473">
    <property type="entry name" value="MFS general substrate transporter"/>
    <property type="match status" value="1"/>
</dbReference>
<feature type="transmembrane region" description="Helical" evidence="7">
    <location>
        <begin position="486"/>
        <end position="512"/>
    </location>
</feature>
<feature type="transmembrane region" description="Helical" evidence="7">
    <location>
        <begin position="90"/>
        <end position="109"/>
    </location>
</feature>
<feature type="transmembrane region" description="Helical" evidence="7">
    <location>
        <begin position="345"/>
        <end position="364"/>
    </location>
</feature>
<evidence type="ECO:0000256" key="4">
    <source>
        <dbReference type="ARBA" id="ARBA00022692"/>
    </source>
</evidence>
<feature type="transmembrane region" description="Helical" evidence="7">
    <location>
        <begin position="311"/>
        <end position="333"/>
    </location>
</feature>
<evidence type="ECO:0000313" key="9">
    <source>
        <dbReference type="EMBL" id="RKQ95727.1"/>
    </source>
</evidence>
<dbReference type="AlphaFoldDB" id="A0A420WSJ1"/>
<dbReference type="GO" id="GO:0022857">
    <property type="term" value="F:transmembrane transporter activity"/>
    <property type="evidence" value="ECO:0007669"/>
    <property type="project" value="InterPro"/>
</dbReference>
<dbReference type="NCBIfam" id="TIGR00711">
    <property type="entry name" value="efflux_EmrB"/>
    <property type="match status" value="1"/>
</dbReference>
<reference evidence="9 10" key="1">
    <citation type="submission" date="2018-10" db="EMBL/GenBank/DDBJ databases">
        <title>Genomic Encyclopedia of Type Strains, Phase IV (KMG-IV): sequencing the most valuable type-strain genomes for metagenomic binning, comparative biology and taxonomic classification.</title>
        <authorList>
            <person name="Goeker M."/>
        </authorList>
    </citation>
    <scope>NUCLEOTIDE SEQUENCE [LARGE SCALE GENOMIC DNA]</scope>
    <source>
        <strain evidence="9 10">DSM 23229</strain>
    </source>
</reference>
<dbReference type="PROSITE" id="PS50850">
    <property type="entry name" value="MFS"/>
    <property type="match status" value="1"/>
</dbReference>
<comment type="caution">
    <text evidence="9">The sequence shown here is derived from an EMBL/GenBank/DDBJ whole genome shotgun (WGS) entry which is preliminary data.</text>
</comment>
<gene>
    <name evidence="9" type="ORF">C7446_3242</name>
</gene>
<keyword evidence="3" id="KW-1003">Cell membrane</keyword>
<name>A0A420WSJ1_9GAMM</name>
<keyword evidence="6 7" id="KW-0472">Membrane</keyword>
<dbReference type="Pfam" id="PF07690">
    <property type="entry name" value="MFS_1"/>
    <property type="match status" value="1"/>
</dbReference>
<dbReference type="EMBL" id="RBIN01000012">
    <property type="protein sequence ID" value="RKQ95727.1"/>
    <property type="molecule type" value="Genomic_DNA"/>
</dbReference>
<evidence type="ECO:0000259" key="8">
    <source>
        <dbReference type="PROSITE" id="PS50850"/>
    </source>
</evidence>
<feature type="transmembrane region" description="Helical" evidence="7">
    <location>
        <begin position="115"/>
        <end position="136"/>
    </location>
</feature>
<evidence type="ECO:0000256" key="1">
    <source>
        <dbReference type="ARBA" id="ARBA00004651"/>
    </source>
</evidence>
<keyword evidence="2" id="KW-0813">Transport</keyword>
<keyword evidence="4 7" id="KW-0812">Transmembrane</keyword>
<protein>
    <submittedName>
        <fullName evidence="9">EmrB/QacA subfamily drug resistance transporter</fullName>
    </submittedName>
</protein>
<evidence type="ECO:0000256" key="3">
    <source>
        <dbReference type="ARBA" id="ARBA00022475"/>
    </source>
</evidence>
<dbReference type="PANTHER" id="PTHR42718:SF42">
    <property type="entry name" value="EXPORT PROTEIN"/>
    <property type="match status" value="1"/>
</dbReference>
<keyword evidence="10" id="KW-1185">Reference proteome</keyword>
<evidence type="ECO:0000313" key="10">
    <source>
        <dbReference type="Proteomes" id="UP000281975"/>
    </source>
</evidence>
<dbReference type="Gene3D" id="1.20.1720.10">
    <property type="entry name" value="Multidrug resistance protein D"/>
    <property type="match status" value="1"/>
</dbReference>
<dbReference type="InterPro" id="IPR011701">
    <property type="entry name" value="MFS"/>
</dbReference>
<comment type="subcellular location">
    <subcellularLocation>
        <location evidence="1">Cell membrane</location>
        <topology evidence="1">Multi-pass membrane protein</topology>
    </subcellularLocation>
</comment>
<evidence type="ECO:0000256" key="2">
    <source>
        <dbReference type="ARBA" id="ARBA00022448"/>
    </source>
</evidence>
<evidence type="ECO:0000256" key="5">
    <source>
        <dbReference type="ARBA" id="ARBA00022989"/>
    </source>
</evidence>
<feature type="transmembrane region" description="Helical" evidence="7">
    <location>
        <begin position="237"/>
        <end position="257"/>
    </location>
</feature>
<dbReference type="InterPro" id="IPR004638">
    <property type="entry name" value="EmrB-like"/>
</dbReference>
<dbReference type="RefSeq" id="WP_121174114.1">
    <property type="nucleotide sequence ID" value="NZ_RBIN01000012.1"/>
</dbReference>
<proteinExistence type="predicted"/>